<proteinExistence type="predicted"/>
<gene>
    <name evidence="1" type="ORF">IW967_00345</name>
</gene>
<comment type="caution">
    <text evidence="1">The sequence shown here is derived from an EMBL/GenBank/DDBJ whole genome shotgun (WGS) entry which is preliminary data.</text>
</comment>
<evidence type="ECO:0000313" key="2">
    <source>
        <dbReference type="Proteomes" id="UP000642910"/>
    </source>
</evidence>
<accession>A0ABS0EZ80</accession>
<dbReference type="EMBL" id="JADPKZ010000011">
    <property type="protein sequence ID" value="MBF8376343.1"/>
    <property type="molecule type" value="Genomic_DNA"/>
</dbReference>
<evidence type="ECO:0000313" key="1">
    <source>
        <dbReference type="EMBL" id="MBF8376343.1"/>
    </source>
</evidence>
<sequence length="95" mass="10639">MTELEILALRLACKARIERDGTVTVPLDDVITLRRVLVDKIASKLIALGWTESAREDGRVVIFSKGGRGVWLLLDPTFGDWGIRMSEAIQELMWG</sequence>
<dbReference type="RefSeq" id="WP_195866741.1">
    <property type="nucleotide sequence ID" value="NZ_JADPKZ010000011.1"/>
</dbReference>
<evidence type="ECO:0008006" key="3">
    <source>
        <dbReference type="Google" id="ProtNLM"/>
    </source>
</evidence>
<keyword evidence="2" id="KW-1185">Reference proteome</keyword>
<reference evidence="1 2" key="1">
    <citation type="submission" date="2020-11" db="EMBL/GenBank/DDBJ databases">
        <title>Genomic insight of Alicyclobacillus mali FL 18 reveals a new arsenic-resistant strain, with potential in environmental biotechnology.</title>
        <authorList>
            <person name="Fiorentino G."/>
            <person name="Gallo G."/>
            <person name="Aulitto M."/>
        </authorList>
    </citation>
    <scope>NUCLEOTIDE SEQUENCE [LARGE SCALE GENOMIC DNA]</scope>
    <source>
        <strain evidence="1 2">FL 18</strain>
    </source>
</reference>
<name>A0ABS0EZ80_9BACL</name>
<dbReference type="Proteomes" id="UP000642910">
    <property type="component" value="Unassembled WGS sequence"/>
</dbReference>
<protein>
    <recommendedName>
        <fullName evidence="3">YjcQ protein</fullName>
    </recommendedName>
</protein>
<organism evidence="1 2">
    <name type="scientific">Alicyclobacillus mali</name>
    <name type="common">ex Roth et al. 2021</name>
    <dbReference type="NCBI Taxonomy" id="1123961"/>
    <lineage>
        <taxon>Bacteria</taxon>
        <taxon>Bacillati</taxon>
        <taxon>Bacillota</taxon>
        <taxon>Bacilli</taxon>
        <taxon>Bacillales</taxon>
        <taxon>Alicyclobacillaceae</taxon>
        <taxon>Alicyclobacillus</taxon>
    </lineage>
</organism>